<keyword evidence="2" id="KW-1185">Reference proteome</keyword>
<dbReference type="AlphaFoldDB" id="A0AB40B757"/>
<dbReference type="Gene3D" id="1.20.5.110">
    <property type="match status" value="1"/>
</dbReference>
<dbReference type="GO" id="GO:0005484">
    <property type="term" value="F:SNAP receptor activity"/>
    <property type="evidence" value="ECO:0007669"/>
    <property type="project" value="TreeGrafter"/>
</dbReference>
<accession>A0AB40B757</accession>
<evidence type="ECO:0000256" key="1">
    <source>
        <dbReference type="SAM" id="MobiDB-lite"/>
    </source>
</evidence>
<reference evidence="3" key="2">
    <citation type="submission" date="2025-08" db="UniProtKB">
        <authorList>
            <consortium name="RefSeq"/>
        </authorList>
    </citation>
    <scope>IDENTIFICATION</scope>
</reference>
<evidence type="ECO:0000313" key="3">
    <source>
        <dbReference type="RefSeq" id="XP_039123095.1"/>
    </source>
</evidence>
<dbReference type="GeneID" id="120259536"/>
<evidence type="ECO:0000313" key="2">
    <source>
        <dbReference type="Proteomes" id="UP001515500"/>
    </source>
</evidence>
<dbReference type="RefSeq" id="XP_039123095.1">
    <property type="nucleotide sequence ID" value="XM_039267161.1"/>
</dbReference>
<dbReference type="PANTHER" id="PTHR45806:SF1">
    <property type="entry name" value="SYNAPTOBREVIN HOMOLOG YKT6"/>
    <property type="match status" value="1"/>
</dbReference>
<dbReference type="GO" id="GO:0005794">
    <property type="term" value="C:Golgi apparatus"/>
    <property type="evidence" value="ECO:0007669"/>
    <property type="project" value="TreeGrafter"/>
</dbReference>
<dbReference type="SUPFAM" id="SSF58038">
    <property type="entry name" value="SNARE fusion complex"/>
    <property type="match status" value="1"/>
</dbReference>
<gene>
    <name evidence="3" type="primary">LOC120259536</name>
</gene>
<dbReference type="Proteomes" id="UP001515500">
    <property type="component" value="Chromosome 1"/>
</dbReference>
<sequence>MIREIKDHSSDDKRNKDVLNFLDFKIPCCHMEHDPAEADKLLRIQRDLDETKIILVVHVSFTSNIMQHKTIDGVLAQGEKLDSLVEKNSDLSVASQVSPYMLIGRKLHAKCVFWPSKQNFMSPGPTLNYAYGNADEKDDNENSLEEDSEKNDDDNENEDSGEDDDDDND</sequence>
<dbReference type="GO" id="GO:0006888">
    <property type="term" value="P:endoplasmic reticulum to Golgi vesicle-mediated transport"/>
    <property type="evidence" value="ECO:0007669"/>
    <property type="project" value="TreeGrafter"/>
</dbReference>
<reference evidence="2" key="1">
    <citation type="submission" date="2025-05" db="UniProtKB">
        <authorList>
            <consortium name="RefSeq"/>
        </authorList>
    </citation>
    <scope>NUCLEOTIDE SEQUENCE [LARGE SCALE GENOMIC DNA]</scope>
</reference>
<feature type="compositionally biased region" description="Acidic residues" evidence="1">
    <location>
        <begin position="136"/>
        <end position="169"/>
    </location>
</feature>
<feature type="region of interest" description="Disordered" evidence="1">
    <location>
        <begin position="127"/>
        <end position="169"/>
    </location>
</feature>
<dbReference type="PANTHER" id="PTHR45806">
    <property type="entry name" value="SYNAPTOBREVIN HOMOLOG YKT6"/>
    <property type="match status" value="1"/>
</dbReference>
<organism evidence="2 3">
    <name type="scientific">Dioscorea cayennensis subsp. rotundata</name>
    <name type="common">White Guinea yam</name>
    <name type="synonym">Dioscorea rotundata</name>
    <dbReference type="NCBI Taxonomy" id="55577"/>
    <lineage>
        <taxon>Eukaryota</taxon>
        <taxon>Viridiplantae</taxon>
        <taxon>Streptophyta</taxon>
        <taxon>Embryophyta</taxon>
        <taxon>Tracheophyta</taxon>
        <taxon>Spermatophyta</taxon>
        <taxon>Magnoliopsida</taxon>
        <taxon>Liliopsida</taxon>
        <taxon>Dioscoreales</taxon>
        <taxon>Dioscoreaceae</taxon>
        <taxon>Dioscorea</taxon>
    </lineage>
</organism>
<protein>
    <submittedName>
        <fullName evidence="3">Trigger factor-like isoform X1</fullName>
    </submittedName>
</protein>
<proteinExistence type="predicted"/>
<name>A0AB40B757_DIOCR</name>